<accession>A0A4V0NF18</accession>
<gene>
    <name evidence="1" type="ORF">SOCE836_001900</name>
</gene>
<dbReference type="InterPro" id="IPR011856">
    <property type="entry name" value="tRNA_endonuc-like_dom_sf"/>
</dbReference>
<evidence type="ECO:0008006" key="3">
    <source>
        <dbReference type="Google" id="ProtNLM"/>
    </source>
</evidence>
<dbReference type="EMBL" id="CP012672">
    <property type="protein sequence ID" value="AUX28122.1"/>
    <property type="molecule type" value="Genomic_DNA"/>
</dbReference>
<proteinExistence type="predicted"/>
<reference evidence="1 2" key="1">
    <citation type="submission" date="2015-09" db="EMBL/GenBank/DDBJ databases">
        <title>Sorangium comparison.</title>
        <authorList>
            <person name="Zaburannyi N."/>
            <person name="Bunk B."/>
            <person name="Overmann J."/>
            <person name="Mueller R."/>
        </authorList>
    </citation>
    <scope>NUCLEOTIDE SEQUENCE [LARGE SCALE GENOMIC DNA]</scope>
    <source>
        <strain evidence="1 2">So ce836</strain>
    </source>
</reference>
<dbReference type="Proteomes" id="UP000295497">
    <property type="component" value="Chromosome"/>
</dbReference>
<dbReference type="AlphaFoldDB" id="A0A4V0NF18"/>
<evidence type="ECO:0000313" key="1">
    <source>
        <dbReference type="EMBL" id="AUX28122.1"/>
    </source>
</evidence>
<evidence type="ECO:0000313" key="2">
    <source>
        <dbReference type="Proteomes" id="UP000295497"/>
    </source>
</evidence>
<organism evidence="1 2">
    <name type="scientific">Sorangium cellulosum</name>
    <name type="common">Polyangium cellulosum</name>
    <dbReference type="NCBI Taxonomy" id="56"/>
    <lineage>
        <taxon>Bacteria</taxon>
        <taxon>Pseudomonadati</taxon>
        <taxon>Myxococcota</taxon>
        <taxon>Polyangia</taxon>
        <taxon>Polyangiales</taxon>
        <taxon>Polyangiaceae</taxon>
        <taxon>Sorangium</taxon>
    </lineage>
</organism>
<dbReference type="RefSeq" id="WP_129572528.1">
    <property type="nucleotide sequence ID" value="NZ_CP012672.1"/>
</dbReference>
<protein>
    <recommendedName>
        <fullName evidence="3">VRR-NUC domain-containing protein</fullName>
    </recommendedName>
</protein>
<dbReference type="GO" id="GO:0003676">
    <property type="term" value="F:nucleic acid binding"/>
    <property type="evidence" value="ECO:0007669"/>
    <property type="project" value="InterPro"/>
</dbReference>
<dbReference type="Gene3D" id="3.40.1350.10">
    <property type="match status" value="1"/>
</dbReference>
<name>A0A4V0NF18_SORCE</name>
<sequence length="127" mass="13501">MIPEGIFQRALEIALNAPERLTRVRRMNSGTAVIDGPRGRRVMRGAAAGTGDLVGYVAPDGLHLEVEAKAARGRPSAAQQRRAAALARAGAVYVLVHGPEREDDLEAAVECAVELVDAAIAARRQRP</sequence>